<accession>A0A8S1U2M9</accession>
<evidence type="ECO:0000256" key="1">
    <source>
        <dbReference type="SAM" id="Phobius"/>
    </source>
</evidence>
<keyword evidence="1" id="KW-1133">Transmembrane helix</keyword>
<proteinExistence type="predicted"/>
<dbReference type="AlphaFoldDB" id="A0A8S1U2M9"/>
<feature type="transmembrane region" description="Helical" evidence="1">
    <location>
        <begin position="672"/>
        <end position="691"/>
    </location>
</feature>
<keyword evidence="1" id="KW-0472">Membrane</keyword>
<evidence type="ECO:0000313" key="2">
    <source>
        <dbReference type="EMBL" id="CAD8159931.1"/>
    </source>
</evidence>
<organism evidence="2 3">
    <name type="scientific">Paramecium octaurelia</name>
    <dbReference type="NCBI Taxonomy" id="43137"/>
    <lineage>
        <taxon>Eukaryota</taxon>
        <taxon>Sar</taxon>
        <taxon>Alveolata</taxon>
        <taxon>Ciliophora</taxon>
        <taxon>Intramacronucleata</taxon>
        <taxon>Oligohymenophorea</taxon>
        <taxon>Peniculida</taxon>
        <taxon>Parameciidae</taxon>
        <taxon>Paramecium</taxon>
    </lineage>
</organism>
<gene>
    <name evidence="2" type="ORF">POCTA_138.1.T0370252</name>
</gene>
<dbReference type="OMA" id="QAFQDIF"/>
<comment type="caution">
    <text evidence="2">The sequence shown here is derived from an EMBL/GenBank/DDBJ whole genome shotgun (WGS) entry which is preliminary data.</text>
</comment>
<keyword evidence="3" id="KW-1185">Reference proteome</keyword>
<dbReference type="Proteomes" id="UP000683925">
    <property type="component" value="Unassembled WGS sequence"/>
</dbReference>
<name>A0A8S1U2M9_PAROT</name>
<reference evidence="2" key="1">
    <citation type="submission" date="2021-01" db="EMBL/GenBank/DDBJ databases">
        <authorList>
            <consortium name="Genoscope - CEA"/>
            <person name="William W."/>
        </authorList>
    </citation>
    <scope>NUCLEOTIDE SEQUENCE</scope>
</reference>
<keyword evidence="1" id="KW-0812">Transmembrane</keyword>
<dbReference type="EMBL" id="CAJJDP010000037">
    <property type="protein sequence ID" value="CAD8159931.1"/>
    <property type="molecule type" value="Genomic_DNA"/>
</dbReference>
<protein>
    <submittedName>
        <fullName evidence="2">Uncharacterized protein</fullName>
    </submittedName>
</protein>
<sequence length="732" mass="87143">MNKFEDELKYAQKATSNEFLSWLQNVSYELIKQKEYSYGQEFFRSQQNLYELIFKSNGILNNSFRTTQQRYGSIEDTFFFIKLLNILSPEEMSFYSALPSEYPYHSVSLDVLPAHIQLYFRDPSLANMNQQFQAFQDIFQENIQVEKNQLKFCVSAKMMFWIYLLNGAVNFKDSALYVTDNSQKLLDCALNKCKRKFNSKDPLLKQLTLNPYLVLIRRILEYMYIKIKENNQILSRQTKQLSIFTFQQMIILLQEYSLYEHLYVNKLCELNLTIDQQKLLYKIKPSSIVLDTQMMLIYLTIYFNSLYGTDLETIYQQFKPFLRNSDIFNKNSQFIYQNRSFFFECGRQKQQITYQQGLFKFFQHSFEVYPNERQCNQITLYSHIAAYVLFLKWQFIHKEQSIYNQALIFDQALSSCVASQNQIMGQLQKKRVNSYKGSNPLTKFIINELLPLYQICKNKFGDCPQAILFKDFKPHLIEQRFSQFEYRLDSQMRELDPLRNLMKNSIRLYYPFYTKLLITIFQCLSNLNYLNDSEYQGLIHLFAFCQSNDQNSFFCDSLKFIKQKPFQIPAYSEVKNFCDMYVKNSDEGEYLIIENKDTKKFVTQAIELLMSYQQRIGIKNDKTVEFLGQQFNIQTAKIKAIPIKNISPQQSLGRLSKSRIVINEWKAPLRDFEIYVFFIILWYFSLGLDKLKGLPQNEVPQTQWPRRFASPINLFIVSIIIYGLFKIAFMFI</sequence>
<feature type="transmembrane region" description="Helical" evidence="1">
    <location>
        <begin position="712"/>
        <end position="731"/>
    </location>
</feature>
<dbReference type="OrthoDB" id="292485at2759"/>
<evidence type="ECO:0000313" key="3">
    <source>
        <dbReference type="Proteomes" id="UP000683925"/>
    </source>
</evidence>